<keyword evidence="1" id="KW-0812">Transmembrane</keyword>
<dbReference type="STRING" id="158190.SpiGrapes_2769"/>
<feature type="transmembrane region" description="Helical" evidence="1">
    <location>
        <begin position="70"/>
        <end position="90"/>
    </location>
</feature>
<accession>G8QW02</accession>
<evidence type="ECO:0000313" key="3">
    <source>
        <dbReference type="Proteomes" id="UP000005632"/>
    </source>
</evidence>
<feature type="transmembrane region" description="Helical" evidence="1">
    <location>
        <begin position="96"/>
        <end position="115"/>
    </location>
</feature>
<keyword evidence="1" id="KW-0472">Membrane</keyword>
<feature type="transmembrane region" description="Helical" evidence="1">
    <location>
        <begin position="40"/>
        <end position="58"/>
    </location>
</feature>
<keyword evidence="3" id="KW-1185">Reference proteome</keyword>
<dbReference type="EMBL" id="CP003155">
    <property type="protein sequence ID" value="AEV30526.1"/>
    <property type="molecule type" value="Genomic_DNA"/>
</dbReference>
<gene>
    <name evidence="2" type="ordered locus">SpiGrapes_2769</name>
</gene>
<protein>
    <submittedName>
        <fullName evidence="2">Uncharacterized protein</fullName>
    </submittedName>
</protein>
<dbReference type="KEGG" id="sgp:SpiGrapes_2769"/>
<dbReference type="Proteomes" id="UP000005632">
    <property type="component" value="Chromosome"/>
</dbReference>
<dbReference type="HOGENOM" id="CLU_2025258_0_0_12"/>
<proteinExistence type="predicted"/>
<keyword evidence="1" id="KW-1133">Transmembrane helix</keyword>
<dbReference type="AlphaFoldDB" id="G8QW02"/>
<name>G8QW02_SPHPG</name>
<evidence type="ECO:0000256" key="1">
    <source>
        <dbReference type="SAM" id="Phobius"/>
    </source>
</evidence>
<reference evidence="2 3" key="1">
    <citation type="submission" date="2011-11" db="EMBL/GenBank/DDBJ databases">
        <title>Complete sequence of Spirochaeta sp. grapes.</title>
        <authorList>
            <consortium name="US DOE Joint Genome Institute"/>
            <person name="Lucas S."/>
            <person name="Han J."/>
            <person name="Lapidus A."/>
            <person name="Cheng J.-F."/>
            <person name="Goodwin L."/>
            <person name="Pitluck S."/>
            <person name="Peters L."/>
            <person name="Ovchinnikova G."/>
            <person name="Munk A.C."/>
            <person name="Detter J.C."/>
            <person name="Han C."/>
            <person name="Tapia R."/>
            <person name="Land M."/>
            <person name="Hauser L."/>
            <person name="Kyrpides N."/>
            <person name="Ivanova N."/>
            <person name="Pagani I."/>
            <person name="Ritalahtilisa K."/>
            <person name="Loeffler F."/>
            <person name="Woyke T."/>
        </authorList>
    </citation>
    <scope>NUCLEOTIDE SEQUENCE [LARGE SCALE GENOMIC DNA]</scope>
    <source>
        <strain evidence="3">ATCC BAA-1885 / DSM 22778 / Grapes</strain>
    </source>
</reference>
<organism evidence="2 3">
    <name type="scientific">Sphaerochaeta pleomorpha (strain ATCC BAA-1885 / DSM 22778 / Grapes)</name>
    <dbReference type="NCBI Taxonomy" id="158190"/>
    <lineage>
        <taxon>Bacteria</taxon>
        <taxon>Pseudomonadati</taxon>
        <taxon>Spirochaetota</taxon>
        <taxon>Spirochaetia</taxon>
        <taxon>Spirochaetales</taxon>
        <taxon>Sphaerochaetaceae</taxon>
        <taxon>Sphaerochaeta</taxon>
    </lineage>
</organism>
<sequence length="122" mass="13969">MRQALGSTTLKHRYHFIGYSLYCLVASYFFFVSFHHTDSSILGSLLGIFISIGTAILISSKLHYKTNRIACIFEILGFLMLPFIDVFQIAIFQIRFSLEAILFYCLFIKLLSLSVEKSHTAQ</sequence>
<evidence type="ECO:0000313" key="2">
    <source>
        <dbReference type="EMBL" id="AEV30526.1"/>
    </source>
</evidence>
<feature type="transmembrane region" description="Helical" evidence="1">
    <location>
        <begin position="16"/>
        <end position="34"/>
    </location>
</feature>